<evidence type="ECO:0000256" key="2">
    <source>
        <dbReference type="SAM" id="SignalP"/>
    </source>
</evidence>
<comment type="caution">
    <text evidence="3">The sequence shown here is derived from an EMBL/GenBank/DDBJ whole genome shotgun (WGS) entry which is preliminary data.</text>
</comment>
<dbReference type="OrthoDB" id="1148550at2"/>
<dbReference type="Proteomes" id="UP000094296">
    <property type="component" value="Unassembled WGS sequence"/>
</dbReference>
<keyword evidence="4" id="KW-1185">Reference proteome</keyword>
<dbReference type="EMBL" id="MIJE01000004">
    <property type="protein sequence ID" value="OEF97742.1"/>
    <property type="molecule type" value="Genomic_DNA"/>
</dbReference>
<keyword evidence="1" id="KW-0812">Transmembrane</keyword>
<protein>
    <recommendedName>
        <fullName evidence="5">Cobalt ABC transporter substrate-binding protein</fullName>
    </recommendedName>
</protein>
<proteinExistence type="predicted"/>
<reference evidence="3 4" key="1">
    <citation type="submission" date="2016-09" db="EMBL/GenBank/DDBJ databases">
        <title>Draft genome sequence for the type strain of Desulfuribacillus alkaliarsenatis AHT28, an obligately anaerobic, sulfidogenic bacterium isolated from Russian soda lake sediments.</title>
        <authorList>
            <person name="Abin C.A."/>
            <person name="Hollibaugh J.T."/>
        </authorList>
    </citation>
    <scope>NUCLEOTIDE SEQUENCE [LARGE SCALE GENOMIC DNA]</scope>
    <source>
        <strain evidence="3 4">AHT28</strain>
    </source>
</reference>
<feature type="chain" id="PRO_5009177060" description="Cobalt ABC transporter substrate-binding protein" evidence="2">
    <location>
        <begin position="25"/>
        <end position="318"/>
    </location>
</feature>
<dbReference type="InterPro" id="IPR019613">
    <property type="entry name" value="DUF4198"/>
</dbReference>
<dbReference type="AlphaFoldDB" id="A0A1E5G3T2"/>
<evidence type="ECO:0000256" key="1">
    <source>
        <dbReference type="SAM" id="Phobius"/>
    </source>
</evidence>
<dbReference type="Pfam" id="PF10670">
    <property type="entry name" value="DUF4198"/>
    <property type="match status" value="1"/>
</dbReference>
<organism evidence="3 4">
    <name type="scientific">Desulfuribacillus alkaliarsenatis</name>
    <dbReference type="NCBI Taxonomy" id="766136"/>
    <lineage>
        <taxon>Bacteria</taxon>
        <taxon>Bacillati</taxon>
        <taxon>Bacillota</taxon>
        <taxon>Desulfuribacillia</taxon>
        <taxon>Desulfuribacillales</taxon>
        <taxon>Desulfuribacillaceae</taxon>
        <taxon>Desulfuribacillus</taxon>
    </lineage>
</organism>
<accession>A0A1E5G3T2</accession>
<feature type="signal peptide" evidence="2">
    <location>
        <begin position="1"/>
        <end position="24"/>
    </location>
</feature>
<evidence type="ECO:0000313" key="3">
    <source>
        <dbReference type="EMBL" id="OEF97742.1"/>
    </source>
</evidence>
<feature type="transmembrane region" description="Helical" evidence="1">
    <location>
        <begin position="291"/>
        <end position="308"/>
    </location>
</feature>
<sequence>MKKRFLAIILVVTLVLSMASMASAHELYFVDLEEGKMGEEIELKLWWGHFPHNPDPESAYFNSIPEGELYVHTPDGKEIALELTQQDDHYSASFIPETGGDFQVIFKHDRGIIDWAHGEPQGFQHIQTLVKAYIPVDGDPDLHAYDLPANLDLEIIPKVDIGHFQLADEFQAVLKYLGEPLANQSIIVVSPTATTSDAEIFADITTDENGVFSFVPNDENTWMLKVALFDDERGGVTDGQEYIGTRYTLTTYFLVQPQENEEVVVDTGVTPATPANDAAAATEQANTQGKMLLIGTIILFAGAAFLFLKGRKKGDVNA</sequence>
<name>A0A1E5G3T2_9FIRM</name>
<evidence type="ECO:0008006" key="5">
    <source>
        <dbReference type="Google" id="ProtNLM"/>
    </source>
</evidence>
<keyword evidence="2" id="KW-0732">Signal</keyword>
<dbReference type="RefSeq" id="WP_069642521.1">
    <property type="nucleotide sequence ID" value="NZ_MIJE01000004.1"/>
</dbReference>
<evidence type="ECO:0000313" key="4">
    <source>
        <dbReference type="Proteomes" id="UP000094296"/>
    </source>
</evidence>
<dbReference type="STRING" id="766136.BHF68_13715"/>
<gene>
    <name evidence="3" type="ORF">BHF68_13715</name>
</gene>
<keyword evidence="1" id="KW-1133">Transmembrane helix</keyword>
<keyword evidence="1" id="KW-0472">Membrane</keyword>